<gene>
    <name evidence="1" type="ORF">FGK63_01755</name>
</gene>
<name>A0ABY2X4E3_9RHOB</name>
<comment type="caution">
    <text evidence="1">The sequence shown here is derived from an EMBL/GenBank/DDBJ whole genome shotgun (WGS) entry which is preliminary data.</text>
</comment>
<keyword evidence="2" id="KW-1185">Reference proteome</keyword>
<sequence length="142" mass="15053">MLGEIVQRLKTQVPALDGRVQSAAGLAEMLSARGLPQNSTTFVVPLGLQARPADDASGLFTQEFTETIGVLLVARVTDQAGSKALEEIRPLLQSVIAAIAGWTAGGAFGVFELRRGTLVGIRNGALIYMLEFSITDQLRIAT</sequence>
<dbReference type="Proteomes" id="UP001193035">
    <property type="component" value="Unassembled WGS sequence"/>
</dbReference>
<dbReference type="EMBL" id="VCPD01000001">
    <property type="protein sequence ID" value="TMV09820.1"/>
    <property type="molecule type" value="Genomic_DNA"/>
</dbReference>
<accession>A0ABY2X4E3</accession>
<dbReference type="RefSeq" id="WP_138839879.1">
    <property type="nucleotide sequence ID" value="NZ_VCPD01000001.1"/>
</dbReference>
<dbReference type="InterPro" id="IPR056912">
    <property type="entry name" value="Phage_JBD30_tail_term-like"/>
</dbReference>
<evidence type="ECO:0000313" key="1">
    <source>
        <dbReference type="EMBL" id="TMV09820.1"/>
    </source>
</evidence>
<proteinExistence type="predicted"/>
<protein>
    <recommendedName>
        <fullName evidence="3">DUF3168 domain-containing protein</fullName>
    </recommendedName>
</protein>
<evidence type="ECO:0008006" key="3">
    <source>
        <dbReference type="Google" id="ProtNLM"/>
    </source>
</evidence>
<evidence type="ECO:0000313" key="2">
    <source>
        <dbReference type="Proteomes" id="UP001193035"/>
    </source>
</evidence>
<reference evidence="1 2" key="1">
    <citation type="submission" date="2019-05" db="EMBL/GenBank/DDBJ databases">
        <title>Ruegeria sp. nov., isolated from tidal flat.</title>
        <authorList>
            <person name="Kim W."/>
        </authorList>
    </citation>
    <scope>NUCLEOTIDE SEQUENCE [LARGE SCALE GENOMIC DNA]</scope>
    <source>
        <strain evidence="1 2">CAU 1488</strain>
    </source>
</reference>
<dbReference type="Pfam" id="PF23840">
    <property type="entry name" value="Phage_tail_terminator"/>
    <property type="match status" value="1"/>
</dbReference>
<organism evidence="1 2">
    <name type="scientific">Ruegeria sediminis</name>
    <dbReference type="NCBI Taxonomy" id="2583820"/>
    <lineage>
        <taxon>Bacteria</taxon>
        <taxon>Pseudomonadati</taxon>
        <taxon>Pseudomonadota</taxon>
        <taxon>Alphaproteobacteria</taxon>
        <taxon>Rhodobacterales</taxon>
        <taxon>Roseobacteraceae</taxon>
        <taxon>Ruegeria</taxon>
    </lineage>
</organism>